<gene>
    <name evidence="2" type="ORF">M5G17_20015</name>
</gene>
<feature type="region of interest" description="Disordered" evidence="1">
    <location>
        <begin position="468"/>
        <end position="488"/>
    </location>
</feature>
<dbReference type="EMBL" id="JAMDGZ010000047">
    <property type="protein sequence ID" value="MDD1015964.1"/>
    <property type="molecule type" value="Genomic_DNA"/>
</dbReference>
<proteinExistence type="predicted"/>
<evidence type="ECO:0008006" key="4">
    <source>
        <dbReference type="Google" id="ProtNLM"/>
    </source>
</evidence>
<evidence type="ECO:0000313" key="2">
    <source>
        <dbReference type="EMBL" id="MDD1015964.1"/>
    </source>
</evidence>
<keyword evidence="3" id="KW-1185">Reference proteome</keyword>
<evidence type="ECO:0000313" key="3">
    <source>
        <dbReference type="Proteomes" id="UP001148184"/>
    </source>
</evidence>
<accession>A0ABT5PDC5</accession>
<dbReference type="RefSeq" id="WP_273894647.1">
    <property type="nucleotide sequence ID" value="NZ_JAMDGP010000027.1"/>
</dbReference>
<sequence>MSDVQPQTDAQERCPWVIRELTVPAIPEALASAIGTSVLETLDSALALDRVLEQSQHMRAAFHELQVEHAVEALSASIQAYLSEEGQNDCGYGEQGTSARELCEVFEDALEEVGEGGVDVRCSLSESPSQDEYFDAYAHFSAEEPACFQESAVAGRLSNVLKALERIAHNDFEAPAARRLSNAANLALQSFISVGLPAFVRQAVAYAIESALHSGQASMAARTTLGAVAGSLPLLLGAAGMLRDNLDGVATGTSNLSRGTCLLIGSGVMVAAGINGSLATLASTLAAYNLVYATLSEGIHSWLRVQDNANALNARAAAMITASSVINTMAARQASAYGASSSGAGQGAQGLGWQPLADLSYGVLSFASSTAGGLFIHAWRYLASSSEARQDVRLSLVAALPTRGDLVQRLLGKYSLGGSASTNSYLLDDMLAPFITATNLSQAQILAVRDALVAVIAGGQYPLMVGAQHYRKPPQPPGDPEAGTGQPG</sequence>
<evidence type="ECO:0000256" key="1">
    <source>
        <dbReference type="SAM" id="MobiDB-lite"/>
    </source>
</evidence>
<protein>
    <recommendedName>
        <fullName evidence="4">DUF697 domain-containing protein</fullName>
    </recommendedName>
</protein>
<reference evidence="2 3" key="1">
    <citation type="submission" date="2022-05" db="EMBL/GenBank/DDBJ databases">
        <title>Novel Pseudomonas spp. Isolated from a Rainbow Trout Aquaculture Facility.</title>
        <authorList>
            <person name="Testerman T."/>
            <person name="Graf J."/>
        </authorList>
    </citation>
    <scope>NUCLEOTIDE SEQUENCE [LARGE SCALE GENOMIC DNA]</scope>
    <source>
        <strain evidence="2 3">ID1025</strain>
    </source>
</reference>
<dbReference type="Proteomes" id="UP001148184">
    <property type="component" value="Unassembled WGS sequence"/>
</dbReference>
<organism evidence="2 3">
    <name type="scientific">Pseudomonas rubra</name>
    <dbReference type="NCBI Taxonomy" id="2942627"/>
    <lineage>
        <taxon>Bacteria</taxon>
        <taxon>Pseudomonadati</taxon>
        <taxon>Pseudomonadota</taxon>
        <taxon>Gammaproteobacteria</taxon>
        <taxon>Pseudomonadales</taxon>
        <taxon>Pseudomonadaceae</taxon>
        <taxon>Pseudomonas</taxon>
    </lineage>
</organism>
<comment type="caution">
    <text evidence="2">The sequence shown here is derived from an EMBL/GenBank/DDBJ whole genome shotgun (WGS) entry which is preliminary data.</text>
</comment>
<name>A0ABT5PDC5_9PSED</name>